<comment type="caution">
    <text evidence="1">The sequence shown here is derived from an EMBL/GenBank/DDBJ whole genome shotgun (WGS) entry which is preliminary data.</text>
</comment>
<dbReference type="RefSeq" id="WP_281838052.1">
    <property type="nucleotide sequence ID" value="NZ_BSDY01000045.1"/>
</dbReference>
<keyword evidence="2" id="KW-1185">Reference proteome</keyword>
<dbReference type="AlphaFoldDB" id="A0A9W6GP81"/>
<accession>A0A9W6GP81</accession>
<gene>
    <name evidence="1" type="ORF">PM10SUCC1_38170</name>
</gene>
<organism evidence="1 2">
    <name type="scientific">Propionigenium maris DSM 9537</name>
    <dbReference type="NCBI Taxonomy" id="1123000"/>
    <lineage>
        <taxon>Bacteria</taxon>
        <taxon>Fusobacteriati</taxon>
        <taxon>Fusobacteriota</taxon>
        <taxon>Fusobacteriia</taxon>
        <taxon>Fusobacteriales</taxon>
        <taxon>Fusobacteriaceae</taxon>
        <taxon>Propionigenium</taxon>
    </lineage>
</organism>
<protein>
    <submittedName>
        <fullName evidence="1">Uncharacterized protein</fullName>
    </submittedName>
</protein>
<reference evidence="1" key="1">
    <citation type="submission" date="2022-12" db="EMBL/GenBank/DDBJ databases">
        <title>Reference genome sequencing for broad-spectrum identification of bacterial and archaeal isolates by mass spectrometry.</title>
        <authorList>
            <person name="Sekiguchi Y."/>
            <person name="Tourlousse D.M."/>
        </authorList>
    </citation>
    <scope>NUCLEOTIDE SEQUENCE</scope>
    <source>
        <strain evidence="1">10succ1</strain>
    </source>
</reference>
<evidence type="ECO:0000313" key="1">
    <source>
        <dbReference type="EMBL" id="GLI58303.1"/>
    </source>
</evidence>
<sequence>MVGIDRIKIGVEREGISYEGDLLELKHDRVVRIRTGIIYGNFWSSFEFNPSKLLYRTNMKGITRGSEFREALRALQRYLKSKIGVEIDLSKAYLKRIELNKDLKLYCDGVHFFNREIMRDVLLNTFLSGWAKNRHSYTFDALGRKASLDYYHEKKSQGRLGLSEFDYEGIFDFEVLGFTYILTARSPGGNKRLIIYNKTYEAAKRKKVFLERWNLVRVEFQIKWPVLKERFGKIYLDKYLEIFEGFNSNYWSELVNEVGLTKERFERLKKQRFYLIKNQMKMIARQWPRNRVSRLLVLRCGQEGNSFWSREELLKSCDELGGTKQDKYKRRKIAKKEMKLCSWFVEKTPILEWFLDSIEEKIGSP</sequence>
<proteinExistence type="predicted"/>
<evidence type="ECO:0000313" key="2">
    <source>
        <dbReference type="Proteomes" id="UP001144471"/>
    </source>
</evidence>
<dbReference type="EMBL" id="BSDY01000045">
    <property type="protein sequence ID" value="GLI58303.1"/>
    <property type="molecule type" value="Genomic_DNA"/>
</dbReference>
<dbReference type="Proteomes" id="UP001144471">
    <property type="component" value="Unassembled WGS sequence"/>
</dbReference>
<name>A0A9W6GP81_9FUSO</name>